<reference evidence="1" key="2">
    <citation type="journal article" date="2021" name="PeerJ">
        <title>Extensive microbial diversity within the chicken gut microbiome revealed by metagenomics and culture.</title>
        <authorList>
            <person name="Gilroy R."/>
            <person name="Ravi A."/>
            <person name="Getino M."/>
            <person name="Pursley I."/>
            <person name="Horton D.L."/>
            <person name="Alikhan N.F."/>
            <person name="Baker D."/>
            <person name="Gharbi K."/>
            <person name="Hall N."/>
            <person name="Watson M."/>
            <person name="Adriaenssens E.M."/>
            <person name="Foster-Nyarko E."/>
            <person name="Jarju S."/>
            <person name="Secka A."/>
            <person name="Antonio M."/>
            <person name="Oren A."/>
            <person name="Chaudhuri R.R."/>
            <person name="La Ragione R."/>
            <person name="Hildebrand F."/>
            <person name="Pallen M.J."/>
        </authorList>
    </citation>
    <scope>NUCLEOTIDE SEQUENCE</scope>
    <source>
        <strain evidence="1">B1-8020</strain>
    </source>
</reference>
<reference evidence="1" key="1">
    <citation type="submission" date="2020-10" db="EMBL/GenBank/DDBJ databases">
        <authorList>
            <person name="Gilroy R."/>
        </authorList>
    </citation>
    <scope>NUCLEOTIDE SEQUENCE</scope>
    <source>
        <strain evidence="1">B1-8020</strain>
    </source>
</reference>
<name>A0A9D9IJY8_9BACT</name>
<evidence type="ECO:0000313" key="1">
    <source>
        <dbReference type="EMBL" id="MBO8472899.1"/>
    </source>
</evidence>
<organism evidence="1 2">
    <name type="scientific">Candidatus Merdivivens pullicola</name>
    <dbReference type="NCBI Taxonomy" id="2840872"/>
    <lineage>
        <taxon>Bacteria</taxon>
        <taxon>Pseudomonadati</taxon>
        <taxon>Bacteroidota</taxon>
        <taxon>Bacteroidia</taxon>
        <taxon>Bacteroidales</taxon>
        <taxon>Muribaculaceae</taxon>
        <taxon>Muribaculaceae incertae sedis</taxon>
        <taxon>Candidatus Merdivivens</taxon>
    </lineage>
</organism>
<sequence>MKRQSYFFIIALFTAILTLTIVSCDPEEPTPPPTPPDDTTAVAPVLEIINEGDIVVDPNGANLEIRYEITNEVENGQISASLSEGSEWITELNYDIKGIVTFTAAANETDAQRTSTLTVSYTYEGGEVSDEINIVQDALPGEEPGNYDYEFDLGILTGTWYGTMYGLNGEDNYYVWLSDKEFLDGYTQEYGTYYLFDMYAGAPRDPESPMPPTGTYTLGQPGLTDNMTFTPDYSKGVSYGAYTETDVEVIFSVTFTEGTLVVSSEDNVTYTFDAKLTDNEGKTHHITYTGIYVCEAYEDPVAETPMIDFDIDFEAAIAAAVYSYDDGLGTMEVTMQFTDMEVDYEGYVVPPGTLLNVDAFMPMDENGYIAAGTYEISDFPGDNFTLYYGDLFDLFGMAFPLGTYATYYADAQDYGSYGIISEGTMVVTGSDGYYDIECDFRTADGYTIACTYSGYLTVQGIPSGEGDGYSTLTDDYTLDLSNAVGKAIHYGDYYSTGGTNWMINLLPSDGITGDGLQIDMVSTTVDIYSDGVPTGTYVASPTMYPEVGEYLTGYTDYSSIYGTNFVGGFDAEGYVSEFAPATEGDLNITNHGDGTYTISFSFLDDMGHTWDGEWTGEIDLSDGNSSYATRAAADVKRNIPTARERANIAMNNDMVLKVLHKDTGRASAKKTIK</sequence>
<evidence type="ECO:0000313" key="2">
    <source>
        <dbReference type="Proteomes" id="UP000823604"/>
    </source>
</evidence>
<dbReference type="EMBL" id="JADIMA010000041">
    <property type="protein sequence ID" value="MBO8472899.1"/>
    <property type="molecule type" value="Genomic_DNA"/>
</dbReference>
<gene>
    <name evidence="1" type="ORF">IAB81_04650</name>
</gene>
<dbReference type="AlphaFoldDB" id="A0A9D9IJY8"/>
<protein>
    <submittedName>
        <fullName evidence="1">BACON domain-containing protein</fullName>
    </submittedName>
</protein>
<proteinExistence type="predicted"/>
<dbReference type="Proteomes" id="UP000823604">
    <property type="component" value="Unassembled WGS sequence"/>
</dbReference>
<comment type="caution">
    <text evidence="1">The sequence shown here is derived from an EMBL/GenBank/DDBJ whole genome shotgun (WGS) entry which is preliminary data.</text>
</comment>
<accession>A0A9D9IJY8</accession>
<dbReference type="PROSITE" id="PS51257">
    <property type="entry name" value="PROKAR_LIPOPROTEIN"/>
    <property type="match status" value="1"/>
</dbReference>